<comment type="caution">
    <text evidence="2">The sequence shown here is derived from an EMBL/GenBank/DDBJ whole genome shotgun (WGS) entry which is preliminary data.</text>
</comment>
<accession>A0AAP0NYD0</accession>
<dbReference type="AlphaFoldDB" id="A0AAP0NYD0"/>
<dbReference type="EMBL" id="JBBNAE010000005">
    <property type="protein sequence ID" value="KAK9123563.1"/>
    <property type="molecule type" value="Genomic_DNA"/>
</dbReference>
<feature type="compositionally biased region" description="Basic and acidic residues" evidence="1">
    <location>
        <begin position="101"/>
        <end position="110"/>
    </location>
</feature>
<organism evidence="2 3">
    <name type="scientific">Stephania japonica</name>
    <dbReference type="NCBI Taxonomy" id="461633"/>
    <lineage>
        <taxon>Eukaryota</taxon>
        <taxon>Viridiplantae</taxon>
        <taxon>Streptophyta</taxon>
        <taxon>Embryophyta</taxon>
        <taxon>Tracheophyta</taxon>
        <taxon>Spermatophyta</taxon>
        <taxon>Magnoliopsida</taxon>
        <taxon>Ranunculales</taxon>
        <taxon>Menispermaceae</taxon>
        <taxon>Menispermoideae</taxon>
        <taxon>Cissampelideae</taxon>
        <taxon>Stephania</taxon>
    </lineage>
</organism>
<proteinExistence type="predicted"/>
<sequence>MLKVETIEASIDVGATAEEVEEAVSVYGLVDEVETFESCSSSELVGEMEWVCGDLYSYFIGEKEVPTGNQESFKTSDIVDDELSYEDKSEYDTEEDADDEGMSKRGGKDP</sequence>
<feature type="region of interest" description="Disordered" evidence="1">
    <location>
        <begin position="67"/>
        <end position="110"/>
    </location>
</feature>
<evidence type="ECO:0000313" key="3">
    <source>
        <dbReference type="Proteomes" id="UP001417504"/>
    </source>
</evidence>
<protein>
    <submittedName>
        <fullName evidence="2">Uncharacterized protein</fullName>
    </submittedName>
</protein>
<name>A0AAP0NYD0_9MAGN</name>
<reference evidence="2 3" key="1">
    <citation type="submission" date="2024-01" db="EMBL/GenBank/DDBJ databases">
        <title>Genome assemblies of Stephania.</title>
        <authorList>
            <person name="Yang L."/>
        </authorList>
    </citation>
    <scope>NUCLEOTIDE SEQUENCE [LARGE SCALE GENOMIC DNA]</scope>
    <source>
        <strain evidence="2">QJT</strain>
        <tissue evidence="2">Leaf</tissue>
    </source>
</reference>
<keyword evidence="3" id="KW-1185">Reference proteome</keyword>
<evidence type="ECO:0000313" key="2">
    <source>
        <dbReference type="EMBL" id="KAK9123563.1"/>
    </source>
</evidence>
<dbReference type="Proteomes" id="UP001417504">
    <property type="component" value="Unassembled WGS sequence"/>
</dbReference>
<gene>
    <name evidence="2" type="ORF">Sjap_013165</name>
</gene>
<evidence type="ECO:0000256" key="1">
    <source>
        <dbReference type="SAM" id="MobiDB-lite"/>
    </source>
</evidence>